<accession>A0A7H8TM27</accession>
<protein>
    <submittedName>
        <fullName evidence="1">Uncharacterized protein</fullName>
    </submittedName>
</protein>
<organism evidence="1 2">
    <name type="scientific">Streptomyces chartreusis</name>
    <dbReference type="NCBI Taxonomy" id="1969"/>
    <lineage>
        <taxon>Bacteria</taxon>
        <taxon>Bacillati</taxon>
        <taxon>Actinomycetota</taxon>
        <taxon>Actinomycetes</taxon>
        <taxon>Kitasatosporales</taxon>
        <taxon>Streptomycetaceae</taxon>
        <taxon>Streptomyces</taxon>
    </lineage>
</organism>
<reference evidence="1 2" key="1">
    <citation type="submission" date="2020-06" db="EMBL/GenBank/DDBJ databases">
        <title>Genome mining for natural products.</title>
        <authorList>
            <person name="Zhang B."/>
            <person name="Shi J."/>
            <person name="Ge H."/>
        </authorList>
    </citation>
    <scope>NUCLEOTIDE SEQUENCE [LARGE SCALE GENOMIC DNA]</scope>
    <source>
        <strain evidence="1 2">NA02069</strain>
    </source>
</reference>
<dbReference type="Proteomes" id="UP000509418">
    <property type="component" value="Chromosome"/>
</dbReference>
<dbReference type="EMBL" id="CP056041">
    <property type="protein sequence ID" value="QKZ24563.1"/>
    <property type="molecule type" value="Genomic_DNA"/>
</dbReference>
<proteinExistence type="predicted"/>
<sequence>MSDATWRLYDDERTAAPTWSEVCGRSAMSGWVNSTSMSRFPTFAKELRLIDQDAYFVRTPGFDKCDASKPTIKCDIR</sequence>
<name>A0A7H8TM27_STRCX</name>
<evidence type="ECO:0000313" key="1">
    <source>
        <dbReference type="EMBL" id="QKZ24563.1"/>
    </source>
</evidence>
<evidence type="ECO:0000313" key="2">
    <source>
        <dbReference type="Proteomes" id="UP000509418"/>
    </source>
</evidence>
<dbReference type="AlphaFoldDB" id="A0A7H8TM27"/>
<keyword evidence="2" id="KW-1185">Reference proteome</keyword>
<gene>
    <name evidence="1" type="ORF">HUT05_01515</name>
</gene>